<feature type="compositionally biased region" description="Polar residues" evidence="4">
    <location>
        <begin position="500"/>
        <end position="524"/>
    </location>
</feature>
<dbReference type="InterPro" id="IPR040047">
    <property type="entry name" value="VPS50"/>
</dbReference>
<keyword evidence="1" id="KW-0813">Transport</keyword>
<dbReference type="Pfam" id="PF10474">
    <property type="entry name" value="Syndetin_C"/>
    <property type="match status" value="2"/>
</dbReference>
<evidence type="ECO:0000256" key="1">
    <source>
        <dbReference type="ARBA" id="ARBA00022448"/>
    </source>
</evidence>
<dbReference type="GO" id="GO:0032456">
    <property type="term" value="P:endocytic recycling"/>
    <property type="evidence" value="ECO:0007669"/>
    <property type="project" value="InterPro"/>
</dbReference>
<dbReference type="Proteomes" id="UP001428341">
    <property type="component" value="Unassembled WGS sequence"/>
</dbReference>
<gene>
    <name evidence="7" type="ORF">WN944_027725</name>
</gene>
<dbReference type="PANTHER" id="PTHR13258">
    <property type="entry name" value="SYNDETIN"/>
    <property type="match status" value="1"/>
</dbReference>
<evidence type="ECO:0000256" key="2">
    <source>
        <dbReference type="ARBA" id="ARBA00022927"/>
    </source>
</evidence>
<evidence type="ECO:0000313" key="8">
    <source>
        <dbReference type="Proteomes" id="UP001428341"/>
    </source>
</evidence>
<evidence type="ECO:0000313" key="7">
    <source>
        <dbReference type="EMBL" id="KAK9175718.1"/>
    </source>
</evidence>
<accession>A0AAP0LI23</accession>
<dbReference type="InterPro" id="IPR019514">
    <property type="entry name" value="Syndetin_C"/>
</dbReference>
<name>A0AAP0LI23_9ROSI</name>
<comment type="caution">
    <text evidence="7">The sequence shown here is derived from an EMBL/GenBank/DDBJ whole genome shotgun (WGS) entry which is preliminary data.</text>
</comment>
<dbReference type="AlphaFoldDB" id="A0AAP0LI23"/>
<keyword evidence="2" id="KW-0653">Protein transport</keyword>
<dbReference type="PANTHER" id="PTHR13258:SF0">
    <property type="entry name" value="SYNDETIN"/>
    <property type="match status" value="1"/>
</dbReference>
<protein>
    <recommendedName>
        <fullName evidence="9">Syndetin</fullName>
    </recommendedName>
</protein>
<proteinExistence type="predicted"/>
<evidence type="ECO:0000259" key="6">
    <source>
        <dbReference type="Pfam" id="PF10475"/>
    </source>
</evidence>
<dbReference type="GO" id="GO:0042147">
    <property type="term" value="P:retrograde transport, endosome to Golgi"/>
    <property type="evidence" value="ECO:0007669"/>
    <property type="project" value="InterPro"/>
</dbReference>
<keyword evidence="3" id="KW-0175">Coiled coil</keyword>
<feature type="domain" description="Syndetin C-terminal" evidence="5">
    <location>
        <begin position="980"/>
        <end position="1068"/>
    </location>
</feature>
<feature type="region of interest" description="Disordered" evidence="4">
    <location>
        <begin position="490"/>
        <end position="550"/>
    </location>
</feature>
<feature type="compositionally biased region" description="Basic and acidic residues" evidence="4">
    <location>
        <begin position="782"/>
        <end position="792"/>
    </location>
</feature>
<evidence type="ECO:0008006" key="9">
    <source>
        <dbReference type="Google" id="ProtNLM"/>
    </source>
</evidence>
<dbReference type="GO" id="GO:0005829">
    <property type="term" value="C:cytosol"/>
    <property type="evidence" value="ECO:0007669"/>
    <property type="project" value="GOC"/>
</dbReference>
<dbReference type="Pfam" id="PF10475">
    <property type="entry name" value="Vps54_N"/>
    <property type="match status" value="1"/>
</dbReference>
<dbReference type="GO" id="GO:0015031">
    <property type="term" value="P:protein transport"/>
    <property type="evidence" value="ECO:0007669"/>
    <property type="project" value="UniProtKB-KW"/>
</dbReference>
<dbReference type="GO" id="GO:0000149">
    <property type="term" value="F:SNARE binding"/>
    <property type="evidence" value="ECO:0007669"/>
    <property type="project" value="TreeGrafter"/>
</dbReference>
<feature type="region of interest" description="Disordered" evidence="4">
    <location>
        <begin position="782"/>
        <end position="801"/>
    </location>
</feature>
<evidence type="ECO:0000259" key="5">
    <source>
        <dbReference type="Pfam" id="PF10474"/>
    </source>
</evidence>
<keyword evidence="8" id="KW-1185">Reference proteome</keyword>
<dbReference type="InterPro" id="IPR019515">
    <property type="entry name" value="VPS54_N"/>
</dbReference>
<feature type="domain" description="Vacuolar protein sorting-associated protein 54 N-terminal" evidence="6">
    <location>
        <begin position="195"/>
        <end position="484"/>
    </location>
</feature>
<evidence type="ECO:0000256" key="4">
    <source>
        <dbReference type="SAM" id="MobiDB-lite"/>
    </source>
</evidence>
<feature type="domain" description="Syndetin C-terminal" evidence="5">
    <location>
        <begin position="1107"/>
        <end position="1247"/>
    </location>
</feature>
<sequence>MHPNPFPFGTIFGNPFLLNGDLTEEAGAGYQSPNVLFLVPFLLFQGGGMDLSKVGEKLLSSVRSARSLGLLPSTSDRPEGLSLHDVWEENVESGHYEQTANAMNFMLIESWQSSGLSLHDVWEESVESGHYEQTANAMNFMLIESWQSSVPARAAAAAVVARALAGLPPHQRYSLSSSSEELSSIYGSRPQVEVVEDLEEDFYEEDFDPVSHILEHIPPEENDLEYFEKQAALRLAQLDRVSELLSRQVMEHHEVMVKGMNLVRELEKDLKVANVICMNGRRHITSSINEVSRDLIVNTNSKKKQALLDMLPILTELCHARDMQLALESLVEEGNYCKAFQVLSEYLQLLDSYSQLSAIQEMSRGVEVWLGRTLQKLDSLLLGVCQEFKEEAYINVVDAYALIGDVSGLAEKIQSFFMQEVISETHSVLKSIVLEDHEVQMLNSRLTYSDLCERIPESKFRQCLLKTLAVLFKLMCSYHEIMNFQLENKTPNTKQKESDISMSSGEIHQINSDPGNSCNTVGVNGSTSGSVDKKSGSSSMPESATTSSLVDPVQSNLANVESYDQVEAIRDDGSAASSSGSPWYYLRKDATTFVSQTLRRGCKNLWQLTTSRVTVLIFSAAVCSTSIHQFLRNYEDLNVFILAGEAFCGIEAVEFREKLKTVCENYFVAFHRQNIYALKMVLEKETWMKLPADTVQVVSFAGLVGDGAPLIVSSDSSSARVIHSNKSANPTGATSRNSGFSHWLKSGNPFSQKLIYISKGLNSPQLNGAIDGEYDDYFRGDKVTPKSSDKSHMNGTNSVPEEENEDLLADFIDEDSQLPSRISKPNLRRNHSSHWNDDEITSQTGSSLCLLRSMDKYARLMQKLDIVNVEFFKGICQLFEVFFHYVFETFCQQNGKGSTNPLNYRLKTALNKITQDCDEWIKPQLTSFSSSSPSSVANMDVTPTSPRSLSGASFGLKLCVRQSSEDAVDYMIDQDPSLKAERCAAADTVSLVARMLHRSRTRLQSMLLQNTAIEDFYVNLVDSVPDLIEHIHKTTARLLLHIDGYVDRISNAKWEVKELGLEHNGFLEEREGSGMGDTQSSCWAVLIVCTVCCYLKILIGHISIPLRYVDLLLGEFKHYKTRLAHGGIHREVQDLLLEYGVEIVAETLIEGLSRVKRCTDEGRALMSLDLQVLINGLQHFVPVNVKPKLQIVETFIKAYYLPETEYVHWAAAHPEYTKSQILGLINLVAAMKGWKRKTRLEILEKIESAGA</sequence>
<reference evidence="7 8" key="1">
    <citation type="submission" date="2024-05" db="EMBL/GenBank/DDBJ databases">
        <title>Haplotype-resolved chromosome-level genome assembly of Huyou (Citrus changshanensis).</title>
        <authorList>
            <person name="Miao C."/>
            <person name="Chen W."/>
            <person name="Wu Y."/>
            <person name="Wang L."/>
            <person name="Zhao S."/>
            <person name="Grierson D."/>
            <person name="Xu C."/>
            <person name="Chen K."/>
        </authorList>
    </citation>
    <scope>NUCLEOTIDE SEQUENCE [LARGE SCALE GENOMIC DNA]</scope>
    <source>
        <strain evidence="7">01-14</strain>
        <tissue evidence="7">Leaf</tissue>
    </source>
</reference>
<evidence type="ECO:0000256" key="3">
    <source>
        <dbReference type="ARBA" id="ARBA00023054"/>
    </source>
</evidence>
<organism evidence="7 8">
    <name type="scientific">Citrus x changshan-huyou</name>
    <dbReference type="NCBI Taxonomy" id="2935761"/>
    <lineage>
        <taxon>Eukaryota</taxon>
        <taxon>Viridiplantae</taxon>
        <taxon>Streptophyta</taxon>
        <taxon>Embryophyta</taxon>
        <taxon>Tracheophyta</taxon>
        <taxon>Spermatophyta</taxon>
        <taxon>Magnoliopsida</taxon>
        <taxon>eudicotyledons</taxon>
        <taxon>Gunneridae</taxon>
        <taxon>Pentapetalae</taxon>
        <taxon>rosids</taxon>
        <taxon>malvids</taxon>
        <taxon>Sapindales</taxon>
        <taxon>Rutaceae</taxon>
        <taxon>Aurantioideae</taxon>
        <taxon>Citrus</taxon>
    </lineage>
</organism>
<dbReference type="GO" id="GO:1990745">
    <property type="term" value="C:EARP complex"/>
    <property type="evidence" value="ECO:0007669"/>
    <property type="project" value="InterPro"/>
</dbReference>
<feature type="compositionally biased region" description="Low complexity" evidence="4">
    <location>
        <begin position="525"/>
        <end position="548"/>
    </location>
</feature>
<dbReference type="EMBL" id="JBCGBO010000025">
    <property type="protein sequence ID" value="KAK9175718.1"/>
    <property type="molecule type" value="Genomic_DNA"/>
</dbReference>